<dbReference type="Proteomes" id="UP000887013">
    <property type="component" value="Unassembled WGS sequence"/>
</dbReference>
<organism evidence="1 2">
    <name type="scientific">Nephila pilipes</name>
    <name type="common">Giant wood spider</name>
    <name type="synonym">Nephila maculata</name>
    <dbReference type="NCBI Taxonomy" id="299642"/>
    <lineage>
        <taxon>Eukaryota</taxon>
        <taxon>Metazoa</taxon>
        <taxon>Ecdysozoa</taxon>
        <taxon>Arthropoda</taxon>
        <taxon>Chelicerata</taxon>
        <taxon>Arachnida</taxon>
        <taxon>Araneae</taxon>
        <taxon>Araneomorphae</taxon>
        <taxon>Entelegynae</taxon>
        <taxon>Araneoidea</taxon>
        <taxon>Nephilidae</taxon>
        <taxon>Nephila</taxon>
    </lineage>
</organism>
<sequence length="127" mass="14642">CASFSCIARSMHAWPGFSLSSTLQSRPRENEMLWEEEIPAFLGQYGVQRKIIVAYTCRFKGNDSVRILNMDNKPKTIEYHCIAEPVVDDPFAHPQNFHRRTTYPVVLNLERIQRTTLQNCKIATLAI</sequence>
<evidence type="ECO:0000313" key="1">
    <source>
        <dbReference type="EMBL" id="GFT91129.1"/>
    </source>
</evidence>
<accession>A0A8X6U948</accession>
<gene>
    <name evidence="1" type="ORF">NPIL_14201</name>
</gene>
<name>A0A8X6U948_NEPPI</name>
<proteinExistence type="predicted"/>
<dbReference type="AlphaFoldDB" id="A0A8X6U948"/>
<dbReference type="EMBL" id="BMAW01025140">
    <property type="protein sequence ID" value="GFT91129.1"/>
    <property type="molecule type" value="Genomic_DNA"/>
</dbReference>
<protein>
    <submittedName>
        <fullName evidence="1">Uncharacterized protein</fullName>
    </submittedName>
</protein>
<reference evidence="1" key="1">
    <citation type="submission" date="2020-08" db="EMBL/GenBank/DDBJ databases">
        <title>Multicomponent nature underlies the extraordinary mechanical properties of spider dragline silk.</title>
        <authorList>
            <person name="Kono N."/>
            <person name="Nakamura H."/>
            <person name="Mori M."/>
            <person name="Yoshida Y."/>
            <person name="Ohtoshi R."/>
            <person name="Malay A.D."/>
            <person name="Moran D.A.P."/>
            <person name="Tomita M."/>
            <person name="Numata K."/>
            <person name="Arakawa K."/>
        </authorList>
    </citation>
    <scope>NUCLEOTIDE SEQUENCE</scope>
</reference>
<comment type="caution">
    <text evidence="1">The sequence shown here is derived from an EMBL/GenBank/DDBJ whole genome shotgun (WGS) entry which is preliminary data.</text>
</comment>
<keyword evidence="2" id="KW-1185">Reference proteome</keyword>
<evidence type="ECO:0000313" key="2">
    <source>
        <dbReference type="Proteomes" id="UP000887013"/>
    </source>
</evidence>
<feature type="non-terminal residue" evidence="1">
    <location>
        <position position="1"/>
    </location>
</feature>